<evidence type="ECO:0000259" key="2">
    <source>
        <dbReference type="Pfam" id="PF22725"/>
    </source>
</evidence>
<name>W1XS39_9ZZZZ</name>
<dbReference type="InterPro" id="IPR050984">
    <property type="entry name" value="Gfo/Idh/MocA_domain"/>
</dbReference>
<dbReference type="EMBL" id="AZMM01012379">
    <property type="protein sequence ID" value="ETJ33173.1"/>
    <property type="molecule type" value="Genomic_DNA"/>
</dbReference>
<dbReference type="PANTHER" id="PTHR22604">
    <property type="entry name" value="OXIDOREDUCTASES"/>
    <property type="match status" value="1"/>
</dbReference>
<feature type="non-terminal residue" evidence="3">
    <location>
        <position position="1"/>
    </location>
</feature>
<dbReference type="InterPro" id="IPR036291">
    <property type="entry name" value="NAD(P)-bd_dom_sf"/>
</dbReference>
<keyword evidence="1" id="KW-0560">Oxidoreductase</keyword>
<accession>W1XS39</accession>
<dbReference type="Gene3D" id="3.30.360.10">
    <property type="entry name" value="Dihydrodipicolinate Reductase, domain 2"/>
    <property type="match status" value="1"/>
</dbReference>
<feature type="domain" description="GFO/IDH/MocA-like oxidoreductase" evidence="2">
    <location>
        <begin position="43"/>
        <end position="91"/>
    </location>
</feature>
<organism evidence="3">
    <name type="scientific">human gut metagenome</name>
    <dbReference type="NCBI Taxonomy" id="408170"/>
    <lineage>
        <taxon>unclassified sequences</taxon>
        <taxon>metagenomes</taxon>
        <taxon>organismal metagenomes</taxon>
    </lineage>
</organism>
<dbReference type="Pfam" id="PF22725">
    <property type="entry name" value="GFO_IDH_MocA_C3"/>
    <property type="match status" value="1"/>
</dbReference>
<protein>
    <recommendedName>
        <fullName evidence="2">GFO/IDH/MocA-like oxidoreductase domain-containing protein</fullName>
    </recommendedName>
</protein>
<dbReference type="PANTHER" id="PTHR22604:SF105">
    <property type="entry name" value="TRANS-1,2-DIHYDROBENZENE-1,2-DIOL DEHYDROGENASE"/>
    <property type="match status" value="1"/>
</dbReference>
<feature type="non-terminal residue" evidence="3">
    <location>
        <position position="91"/>
    </location>
</feature>
<dbReference type="GO" id="GO:0016491">
    <property type="term" value="F:oxidoreductase activity"/>
    <property type="evidence" value="ECO:0007669"/>
    <property type="project" value="UniProtKB-KW"/>
</dbReference>
<dbReference type="SUPFAM" id="SSF51735">
    <property type="entry name" value="NAD(P)-binding Rossmann-fold domains"/>
    <property type="match status" value="1"/>
</dbReference>
<evidence type="ECO:0000313" key="3">
    <source>
        <dbReference type="EMBL" id="ETJ33173.1"/>
    </source>
</evidence>
<dbReference type="AlphaFoldDB" id="W1XS39"/>
<comment type="caution">
    <text evidence="3">The sequence shown here is derived from an EMBL/GenBank/DDBJ whole genome shotgun (WGS) entry which is preliminary data.</text>
</comment>
<sequence length="91" mass="10381">GKHILCEKSITLNSDELNKAIELAEKNNVVLAEAMTIYHMPLYKKLKEIVERGDLGEVRMIQMNFGSYKEYNMKNRFFNMNLAGGALLDIG</sequence>
<dbReference type="Gene3D" id="3.40.50.720">
    <property type="entry name" value="NAD(P)-binding Rossmann-like Domain"/>
    <property type="match status" value="1"/>
</dbReference>
<evidence type="ECO:0000256" key="1">
    <source>
        <dbReference type="ARBA" id="ARBA00023002"/>
    </source>
</evidence>
<dbReference type="InterPro" id="IPR055170">
    <property type="entry name" value="GFO_IDH_MocA-like_dom"/>
</dbReference>
<reference evidence="3" key="1">
    <citation type="submission" date="2013-12" db="EMBL/GenBank/DDBJ databases">
        <title>A Varibaculum cambriense genome reconstructed from a premature infant gut community with otherwise low bacterial novelty that shifts toward anaerobic metabolism during the third week of life.</title>
        <authorList>
            <person name="Brown C.T."/>
            <person name="Sharon I."/>
            <person name="Thomas B.C."/>
            <person name="Castelle C.J."/>
            <person name="Morowitz M.J."/>
            <person name="Banfield J.F."/>
        </authorList>
    </citation>
    <scope>NUCLEOTIDE SEQUENCE</scope>
</reference>
<gene>
    <name evidence="3" type="ORF">Q604_UNBC12379G0001</name>
</gene>
<proteinExistence type="predicted"/>